<dbReference type="EMBL" id="JACXWY010000001">
    <property type="protein sequence ID" value="MBD3844248.1"/>
    <property type="molecule type" value="Genomic_DNA"/>
</dbReference>
<dbReference type="RefSeq" id="WP_191123065.1">
    <property type="nucleotide sequence ID" value="NZ_JACXWY010000001.1"/>
</dbReference>
<organism evidence="1 2">
    <name type="scientific">Bosea spartocytisi</name>
    <dbReference type="NCBI Taxonomy" id="2773451"/>
    <lineage>
        <taxon>Bacteria</taxon>
        <taxon>Pseudomonadati</taxon>
        <taxon>Pseudomonadota</taxon>
        <taxon>Alphaproteobacteria</taxon>
        <taxon>Hyphomicrobiales</taxon>
        <taxon>Boseaceae</taxon>
        <taxon>Bosea</taxon>
    </lineage>
</organism>
<proteinExistence type="predicted"/>
<keyword evidence="2" id="KW-1185">Reference proteome</keyword>
<gene>
    <name evidence="1" type="ORF">IED13_00960</name>
</gene>
<evidence type="ECO:0000313" key="1">
    <source>
        <dbReference type="EMBL" id="MBD3844248.1"/>
    </source>
</evidence>
<accession>A0A927E3P4</accession>
<protein>
    <submittedName>
        <fullName evidence="1">Uncharacterized protein</fullName>
    </submittedName>
</protein>
<name>A0A927E3P4_9HYPH</name>
<dbReference type="AlphaFoldDB" id="A0A927E3P4"/>
<comment type="caution">
    <text evidence="1">The sequence shown here is derived from an EMBL/GenBank/DDBJ whole genome shotgun (WGS) entry which is preliminary data.</text>
</comment>
<evidence type="ECO:0000313" key="2">
    <source>
        <dbReference type="Proteomes" id="UP000619295"/>
    </source>
</evidence>
<reference evidence="1" key="1">
    <citation type="submission" date="2020-09" db="EMBL/GenBank/DDBJ databases">
        <title>Bosea spartocytisi sp. nov. a root nodule endophyte of Spartocytisus supranubius in the high mountain ecosystem fo the Teide National Park (Canary Islands, Spain).</title>
        <authorList>
            <person name="Pulido-Suarez L."/>
            <person name="Peix A."/>
            <person name="Igual J.M."/>
            <person name="Socas-Perez N."/>
            <person name="Velazquez E."/>
            <person name="Flores-Felix J.D."/>
            <person name="Leon-Barrios M."/>
        </authorList>
    </citation>
    <scope>NUCLEOTIDE SEQUENCE</scope>
    <source>
        <strain evidence="1">SSUT16</strain>
    </source>
</reference>
<dbReference type="Proteomes" id="UP000619295">
    <property type="component" value="Unassembled WGS sequence"/>
</dbReference>
<sequence length="137" mass="15496">MEASATRLEISPKGSDMRFVDIQSRVAGVFSFVAPARPIKEAIPKAAKFLGLGERRVRALHAGEARSIGLADDEALFEAEVKISEHMLTKEMQRHADRLEYAALRYAAKSPDAYGDRIARWRDLVRRVRRVFDREIA</sequence>